<dbReference type="Gene3D" id="3.40.50.2300">
    <property type="match status" value="2"/>
</dbReference>
<sequence>MPPKDSSPGEPTIIDVAALAGVSIRTVSRVLNHSPKVNDDTRTRIQSAIDTLNFRPSLRARAMAKGRSLLIGMVHNDRNALVLDSVQRGVGREATRRGYEVICHSVPVGDPGAATDVLDFARRSRVDGLVVMPPVSDMVGLPAALQGDHVPAVAISAVAIQGYGAVLLSRERQAAGDVARHLLDLGHRRIAMITGPQDMISAIERRAGFVEALAEADMVPMAEVEGDYSLAAGIAAARQLLAAPPAPTAIFAANDIMAAGVLKVAGERGIAVPAALSVVGFDGSIVAEMLTPSLTTVARPFGEMAEMATRQLIDLIEGQALSDMDSPALSLVPSESSAPPVSG</sequence>
<dbReference type="Gene3D" id="1.10.260.40">
    <property type="entry name" value="lambda repressor-like DNA-binding domains"/>
    <property type="match status" value="1"/>
</dbReference>
<dbReference type="SUPFAM" id="SSF53822">
    <property type="entry name" value="Periplasmic binding protein-like I"/>
    <property type="match status" value="1"/>
</dbReference>
<evidence type="ECO:0000259" key="4">
    <source>
        <dbReference type="PROSITE" id="PS50932"/>
    </source>
</evidence>
<protein>
    <submittedName>
        <fullName evidence="6">LacI family transcriptional regulator</fullName>
    </submittedName>
</protein>
<feature type="domain" description="HTH lacI-type" evidence="4">
    <location>
        <begin position="11"/>
        <end position="65"/>
    </location>
</feature>
<dbReference type="EMBL" id="VYQB01000001">
    <property type="protein sequence ID" value="KAA9021218.1"/>
    <property type="molecule type" value="Genomic_DNA"/>
</dbReference>
<dbReference type="GO" id="GO:0000976">
    <property type="term" value="F:transcription cis-regulatory region binding"/>
    <property type="evidence" value="ECO:0007669"/>
    <property type="project" value="TreeGrafter"/>
</dbReference>
<dbReference type="InterPro" id="IPR000843">
    <property type="entry name" value="HTH_LacI"/>
</dbReference>
<dbReference type="PROSITE" id="PS00356">
    <property type="entry name" value="HTH_LACI_1"/>
    <property type="match status" value="1"/>
</dbReference>
<proteinExistence type="predicted"/>
<dbReference type="Proteomes" id="UP000325933">
    <property type="component" value="Unassembled WGS sequence"/>
</dbReference>
<dbReference type="GO" id="GO:0003700">
    <property type="term" value="F:DNA-binding transcription factor activity"/>
    <property type="evidence" value="ECO:0007669"/>
    <property type="project" value="TreeGrafter"/>
</dbReference>
<accession>A0A5J5IAL1</accession>
<evidence type="ECO:0000313" key="5">
    <source>
        <dbReference type="EMBL" id="KAA9021218.1"/>
    </source>
</evidence>
<keyword evidence="1" id="KW-0805">Transcription regulation</keyword>
<reference evidence="7 8" key="1">
    <citation type="submission" date="2019-09" db="EMBL/GenBank/DDBJ databases">
        <authorList>
            <person name="Feng G."/>
        </authorList>
    </citation>
    <scope>NUCLEOTIDE SEQUENCE [LARGE SCALE GENOMIC DNA]</scope>
    <source>
        <strain evidence="6 7">KACC 19283</strain>
        <strain evidence="5 8">KACC 19284</strain>
    </source>
</reference>
<dbReference type="CDD" id="cd01545">
    <property type="entry name" value="PBP1_SalR"/>
    <property type="match status" value="1"/>
</dbReference>
<name>A0A5J5IAL1_9SPHN</name>
<evidence type="ECO:0000313" key="7">
    <source>
        <dbReference type="Proteomes" id="UP000325933"/>
    </source>
</evidence>
<evidence type="ECO:0000313" key="6">
    <source>
        <dbReference type="EMBL" id="KAA9033579.1"/>
    </source>
</evidence>
<dbReference type="PANTHER" id="PTHR30146:SF153">
    <property type="entry name" value="LACTOSE OPERON REPRESSOR"/>
    <property type="match status" value="1"/>
</dbReference>
<dbReference type="SMART" id="SM00354">
    <property type="entry name" value="HTH_LACI"/>
    <property type="match status" value="1"/>
</dbReference>
<dbReference type="InterPro" id="IPR010982">
    <property type="entry name" value="Lambda_DNA-bd_dom_sf"/>
</dbReference>
<dbReference type="Proteomes" id="UP000326364">
    <property type="component" value="Unassembled WGS sequence"/>
</dbReference>
<dbReference type="InterPro" id="IPR046335">
    <property type="entry name" value="LacI/GalR-like_sensor"/>
</dbReference>
<dbReference type="Pfam" id="PF13377">
    <property type="entry name" value="Peripla_BP_3"/>
    <property type="match status" value="1"/>
</dbReference>
<comment type="caution">
    <text evidence="6">The sequence shown here is derived from an EMBL/GenBank/DDBJ whole genome shotgun (WGS) entry which is preliminary data.</text>
</comment>
<dbReference type="SUPFAM" id="SSF47413">
    <property type="entry name" value="lambda repressor-like DNA-binding domains"/>
    <property type="match status" value="1"/>
</dbReference>
<dbReference type="PRINTS" id="PR00036">
    <property type="entry name" value="HTHLACI"/>
</dbReference>
<keyword evidence="3" id="KW-0804">Transcription</keyword>
<dbReference type="CDD" id="cd01392">
    <property type="entry name" value="HTH_LacI"/>
    <property type="match status" value="1"/>
</dbReference>
<dbReference type="Pfam" id="PF00356">
    <property type="entry name" value="LacI"/>
    <property type="match status" value="1"/>
</dbReference>
<keyword evidence="8" id="KW-1185">Reference proteome</keyword>
<dbReference type="EMBL" id="VYQA01000001">
    <property type="protein sequence ID" value="KAA9033579.1"/>
    <property type="molecule type" value="Genomic_DNA"/>
</dbReference>
<evidence type="ECO:0000256" key="2">
    <source>
        <dbReference type="ARBA" id="ARBA00023125"/>
    </source>
</evidence>
<dbReference type="PROSITE" id="PS50932">
    <property type="entry name" value="HTH_LACI_2"/>
    <property type="match status" value="1"/>
</dbReference>
<keyword evidence="2" id="KW-0238">DNA-binding</keyword>
<evidence type="ECO:0000313" key="8">
    <source>
        <dbReference type="Proteomes" id="UP000326364"/>
    </source>
</evidence>
<gene>
    <name evidence="6" type="ORF">F4U95_00440</name>
    <name evidence="5" type="ORF">F4U96_00440</name>
</gene>
<evidence type="ECO:0000256" key="3">
    <source>
        <dbReference type="ARBA" id="ARBA00023163"/>
    </source>
</evidence>
<dbReference type="AlphaFoldDB" id="A0A5J5IAL1"/>
<dbReference type="RefSeq" id="WP_120253051.1">
    <property type="nucleotide sequence ID" value="NZ_JBNNIY010000005.1"/>
</dbReference>
<organism evidence="6 7">
    <name type="scientific">Sphingobium limneticum</name>
    <dbReference type="NCBI Taxonomy" id="1007511"/>
    <lineage>
        <taxon>Bacteria</taxon>
        <taxon>Pseudomonadati</taxon>
        <taxon>Pseudomonadota</taxon>
        <taxon>Alphaproteobacteria</taxon>
        <taxon>Sphingomonadales</taxon>
        <taxon>Sphingomonadaceae</taxon>
        <taxon>Sphingobium</taxon>
    </lineage>
</organism>
<dbReference type="PANTHER" id="PTHR30146">
    <property type="entry name" value="LACI-RELATED TRANSCRIPTIONAL REPRESSOR"/>
    <property type="match status" value="1"/>
</dbReference>
<dbReference type="InterPro" id="IPR028082">
    <property type="entry name" value="Peripla_BP_I"/>
</dbReference>
<evidence type="ECO:0000256" key="1">
    <source>
        <dbReference type="ARBA" id="ARBA00023015"/>
    </source>
</evidence>